<evidence type="ECO:0000313" key="6">
    <source>
        <dbReference type="Proteomes" id="UP000002258"/>
    </source>
</evidence>
<dbReference type="PROSITE" id="PS00723">
    <property type="entry name" value="POLYPRENYL_SYNTHASE_1"/>
    <property type="match status" value="1"/>
</dbReference>
<keyword evidence="1 4" id="KW-0808">Transferase</keyword>
<evidence type="ECO:0000313" key="5">
    <source>
        <dbReference type="EMBL" id="ABN66785.2"/>
    </source>
</evidence>
<dbReference type="PANTHER" id="PTHR12001:SF44">
    <property type="entry name" value="GERANYLGERANYL PYROPHOSPHATE SYNTHASE"/>
    <property type="match status" value="1"/>
</dbReference>
<dbReference type="CDD" id="cd00685">
    <property type="entry name" value="Trans_IPPS_HT"/>
    <property type="match status" value="1"/>
</dbReference>
<dbReference type="GO" id="GO:0033386">
    <property type="term" value="P:geranylgeranyl diphosphate biosynthetic process"/>
    <property type="evidence" value="ECO:0007669"/>
    <property type="project" value="EnsemblFungi"/>
</dbReference>
<reference evidence="5 6" key="1">
    <citation type="journal article" date="2007" name="Nat. Biotechnol.">
        <title>Genome sequence of the lignocellulose-bioconverting and xylose-fermenting yeast Pichia stipitis.</title>
        <authorList>
            <person name="Jeffries T.W."/>
            <person name="Grigoriev I.V."/>
            <person name="Grimwood J."/>
            <person name="Laplaza J.M."/>
            <person name="Aerts A."/>
            <person name="Salamov A."/>
            <person name="Schmutz J."/>
            <person name="Lindquist E."/>
            <person name="Dehal P."/>
            <person name="Shapiro H."/>
            <person name="Jin Y.S."/>
            <person name="Passoth V."/>
            <person name="Richardson P.M."/>
        </authorList>
    </citation>
    <scope>NUCLEOTIDE SEQUENCE [LARGE SCALE GENOMIC DNA]</scope>
    <source>
        <strain evidence="6">ATCC 58785 / CBS 6054 / NBRC 10063 / NRRL Y-11545</strain>
    </source>
</reference>
<dbReference type="eggNOG" id="KOG0777">
    <property type="taxonomic scope" value="Eukaryota"/>
</dbReference>
<dbReference type="HOGENOM" id="CLU_014015_6_0_1"/>
<dbReference type="OMA" id="CAFLEML"/>
<dbReference type="Gene3D" id="1.10.600.10">
    <property type="entry name" value="Farnesyl Diphosphate Synthase"/>
    <property type="match status" value="1"/>
</dbReference>
<dbReference type="InterPro" id="IPR008949">
    <property type="entry name" value="Isoprenoid_synthase_dom_sf"/>
</dbReference>
<dbReference type="InterPro" id="IPR033749">
    <property type="entry name" value="Polyprenyl_synt_CS"/>
</dbReference>
<gene>
    <name evidence="5" type="primary">BTS1</name>
    <name evidence="5" type="ORF">PICST_46658</name>
</gene>
<dbReference type="AlphaFoldDB" id="A3LVI9"/>
<comment type="similarity">
    <text evidence="4">Belongs to the FPP/GGPP synthase family.</text>
</comment>
<dbReference type="STRING" id="322104.A3LVI9"/>
<dbReference type="SUPFAM" id="SSF48576">
    <property type="entry name" value="Terpenoid synthases"/>
    <property type="match status" value="1"/>
</dbReference>
<dbReference type="GO" id="GO:0004311">
    <property type="term" value="F:geranylgeranyl diphosphate synthase activity"/>
    <property type="evidence" value="ECO:0007669"/>
    <property type="project" value="UniProtKB-EC"/>
</dbReference>
<dbReference type="Proteomes" id="UP000002258">
    <property type="component" value="Chromosome 5"/>
</dbReference>
<sequence>MEDPQIDIDVLIRPVNGYDRPENEPISEPYRYLAEIPGNNSNVRGKFLEAFNRLYFHIEQKPLLDAIGDIISIFHNASLLIDDIEDSSEYRRGFPAAHTKYGIPLTINCGNLMYFVALQKAQITLPRLYSDLNSDLEIDIDKLKFETSQILIDEMLNLHHGQGLDIYWRDYLPETQESLPSVQDYLSMVKDKTGGLFRLSIKLLALFSKRETTDLIPIANLLGIIYQVRDDYLNLTSSKYSHMKGVVGEDLVEGKLSLPILHCLQLSDNSPVHELLYNTSSSEERREKPQLIAQCIDYMTKDSESLQFTYDLLQKYHDKVKSMIEDTEVDNASDSMLFQIIDQLGQV</sequence>
<dbReference type="PANTHER" id="PTHR12001">
    <property type="entry name" value="GERANYLGERANYL PYROPHOSPHATE SYNTHASE"/>
    <property type="match status" value="1"/>
</dbReference>
<dbReference type="InParanoid" id="A3LVI9"/>
<organism evidence="5 6">
    <name type="scientific">Scheffersomyces stipitis (strain ATCC 58785 / CBS 6054 / NBRC 10063 / NRRL Y-11545)</name>
    <name type="common">Yeast</name>
    <name type="synonym">Pichia stipitis</name>
    <dbReference type="NCBI Taxonomy" id="322104"/>
    <lineage>
        <taxon>Eukaryota</taxon>
        <taxon>Fungi</taxon>
        <taxon>Dikarya</taxon>
        <taxon>Ascomycota</taxon>
        <taxon>Saccharomycotina</taxon>
        <taxon>Pichiomycetes</taxon>
        <taxon>Debaryomycetaceae</taxon>
        <taxon>Scheffersomyces</taxon>
    </lineage>
</organism>
<dbReference type="OrthoDB" id="6921389at2759"/>
<dbReference type="GO" id="GO:0046872">
    <property type="term" value="F:metal ion binding"/>
    <property type="evidence" value="ECO:0007669"/>
    <property type="project" value="UniProtKB-KW"/>
</dbReference>
<dbReference type="EC" id="2.5.1.29" evidence="5"/>
<evidence type="ECO:0000256" key="3">
    <source>
        <dbReference type="ARBA" id="ARBA00022842"/>
    </source>
</evidence>
<evidence type="ECO:0000256" key="4">
    <source>
        <dbReference type="RuleBase" id="RU004466"/>
    </source>
</evidence>
<dbReference type="InterPro" id="IPR000092">
    <property type="entry name" value="Polyprenyl_synt"/>
</dbReference>
<name>A3LVI9_PICST</name>
<dbReference type="Pfam" id="PF00348">
    <property type="entry name" value="polyprenyl_synt"/>
    <property type="match status" value="1"/>
</dbReference>
<evidence type="ECO:0000256" key="1">
    <source>
        <dbReference type="ARBA" id="ARBA00022679"/>
    </source>
</evidence>
<dbReference type="GeneID" id="4839277"/>
<dbReference type="FunCoup" id="A3LVI9">
    <property type="interactions" value="473"/>
</dbReference>
<dbReference type="KEGG" id="pic:PICST_46658"/>
<keyword evidence="2" id="KW-0479">Metal-binding</keyword>
<accession>A3LVI9</accession>
<evidence type="ECO:0000256" key="2">
    <source>
        <dbReference type="ARBA" id="ARBA00022723"/>
    </source>
</evidence>
<dbReference type="PROSITE" id="PS00444">
    <property type="entry name" value="POLYPRENYL_SYNTHASE_2"/>
    <property type="match status" value="1"/>
</dbReference>
<dbReference type="EMBL" id="CP000499">
    <property type="protein sequence ID" value="ABN66785.2"/>
    <property type="molecule type" value="Genomic_DNA"/>
</dbReference>
<dbReference type="RefSeq" id="XP_001384814.2">
    <property type="nucleotide sequence ID" value="XM_001384777.1"/>
</dbReference>
<proteinExistence type="inferred from homology"/>
<dbReference type="SFLD" id="SFLDS00005">
    <property type="entry name" value="Isoprenoid_Synthase_Type_I"/>
    <property type="match status" value="1"/>
</dbReference>
<keyword evidence="6" id="KW-1185">Reference proteome</keyword>
<keyword evidence="3" id="KW-0460">Magnesium</keyword>
<protein>
    <submittedName>
        <fullName evidence="5">Geranylgeranyl diphosphate synthase</fullName>
        <ecNumber evidence="5">2.5.1.29</ecNumber>
    </submittedName>
</protein>